<dbReference type="AlphaFoldDB" id="A0AAV2YLA0"/>
<accession>A0AAV2YLA0</accession>
<reference evidence="1" key="1">
    <citation type="submission" date="2022-11" db="EMBL/GenBank/DDBJ databases">
        <authorList>
            <person name="Morgan W.R."/>
            <person name="Tartar A."/>
        </authorList>
    </citation>
    <scope>NUCLEOTIDE SEQUENCE</scope>
    <source>
        <strain evidence="1">ARSEF 373</strain>
    </source>
</reference>
<organism evidence="1 2">
    <name type="scientific">Lagenidium giganteum</name>
    <dbReference type="NCBI Taxonomy" id="4803"/>
    <lineage>
        <taxon>Eukaryota</taxon>
        <taxon>Sar</taxon>
        <taxon>Stramenopiles</taxon>
        <taxon>Oomycota</taxon>
        <taxon>Peronosporomycetes</taxon>
        <taxon>Pythiales</taxon>
        <taxon>Pythiaceae</taxon>
    </lineage>
</organism>
<comment type="caution">
    <text evidence="1">The sequence shown here is derived from an EMBL/GenBank/DDBJ whole genome shotgun (WGS) entry which is preliminary data.</text>
</comment>
<protein>
    <submittedName>
        <fullName evidence="1">Uncharacterized protein</fullName>
    </submittedName>
</protein>
<evidence type="ECO:0000313" key="2">
    <source>
        <dbReference type="Proteomes" id="UP001146120"/>
    </source>
</evidence>
<reference evidence="1" key="2">
    <citation type="journal article" date="2023" name="Microbiol Resour">
        <title>Decontamination and Annotation of the Draft Genome Sequence of the Oomycete Lagenidium giganteum ARSEF 373.</title>
        <authorList>
            <person name="Morgan W.R."/>
            <person name="Tartar A."/>
        </authorList>
    </citation>
    <scope>NUCLEOTIDE SEQUENCE</scope>
    <source>
        <strain evidence="1">ARSEF 373</strain>
    </source>
</reference>
<name>A0AAV2YLA0_9STRA</name>
<proteinExistence type="predicted"/>
<evidence type="ECO:0000313" key="1">
    <source>
        <dbReference type="EMBL" id="DAZ93479.1"/>
    </source>
</evidence>
<gene>
    <name evidence="1" type="ORF">N0F65_007847</name>
</gene>
<dbReference type="EMBL" id="DAKRPA010000312">
    <property type="protein sequence ID" value="DAZ93479.1"/>
    <property type="molecule type" value="Genomic_DNA"/>
</dbReference>
<dbReference type="Proteomes" id="UP001146120">
    <property type="component" value="Unassembled WGS sequence"/>
</dbReference>
<sequence length="257" mass="28255">MIPAAMALLEDFGHVSGLRARGELTRYLGILVGQDANVGTIWEIVQAQLITRLGLTVQKTNNAMQRAQLARAVVLPKVIFVARHVWPTRKIVRQLQILVRDFVWKARLSTTPGARGWLPQGIAQLPEKFGSLAIPDIGNSLKAMAAATVARYAHKPIPTQPISQRSQSPRYVQPSRSACNTASWQPTLTATGETVIAHLNAISRTQSEIDAYAPAYRAIRQESGRNCGWRDGGVYEMRLTTSLPLVQALLRDHHGGL</sequence>
<keyword evidence="2" id="KW-1185">Reference proteome</keyword>